<keyword evidence="1" id="KW-0378">Hydrolase</keyword>
<accession>A0ACD1AED8</accession>
<name>A0ACD1AED8_9FIRM</name>
<reference evidence="1" key="1">
    <citation type="submission" date="2019-08" db="EMBL/GenBank/DDBJ databases">
        <title>Genome sequence of Clostridiales bacterium MT110.</title>
        <authorList>
            <person name="Cao J."/>
        </authorList>
    </citation>
    <scope>NUCLEOTIDE SEQUENCE</scope>
    <source>
        <strain evidence="1">MT110</strain>
    </source>
</reference>
<keyword evidence="2" id="KW-1185">Reference proteome</keyword>
<gene>
    <name evidence="1" type="primary">rnpA</name>
    <name evidence="1" type="ORF">FRZ06_16360</name>
</gene>
<organism evidence="1 2">
    <name type="scientific">Anoxybacterium hadale</name>
    <dbReference type="NCBI Taxonomy" id="3408580"/>
    <lineage>
        <taxon>Bacteria</taxon>
        <taxon>Bacillati</taxon>
        <taxon>Bacillota</taxon>
        <taxon>Clostridia</taxon>
        <taxon>Peptostreptococcales</taxon>
        <taxon>Anaerovoracaceae</taxon>
        <taxon>Anoxybacterium</taxon>
    </lineage>
</organism>
<dbReference type="EMBL" id="CP042469">
    <property type="protein sequence ID" value="QOX64806.1"/>
    <property type="molecule type" value="Genomic_DNA"/>
</dbReference>
<proteinExistence type="predicted"/>
<evidence type="ECO:0000313" key="1">
    <source>
        <dbReference type="EMBL" id="QOX64806.1"/>
    </source>
</evidence>
<evidence type="ECO:0000313" key="2">
    <source>
        <dbReference type="Proteomes" id="UP000594014"/>
    </source>
</evidence>
<protein>
    <submittedName>
        <fullName evidence="1">Ribonuclease P protein component</fullName>
        <ecNumber evidence="1">3.1.26.5</ecNumber>
    </submittedName>
</protein>
<sequence length="121" mass="13832">MLKPNVLRRKKDFSAIYNKGKSVGERYVVLFCRKNGLPYNRTAFLASKKVGNAVKRNRARRLMKESYRDLEADVDKGYDFIWIARNTIVNLKCADVKKSMEAASRKSGTLKKGRGQTGDRV</sequence>
<dbReference type="EC" id="3.1.26.5" evidence="1"/>
<dbReference type="Proteomes" id="UP000594014">
    <property type="component" value="Chromosome"/>
</dbReference>